<gene>
    <name evidence="1" type="ORF">POPTR_003G011850</name>
</gene>
<sequence>MDQWFLRQILHFAADCHVSWNGRDAARSNATMISWQSPIQGFIKLDLDKSSIGYGPKLLPELLALKHGLLIAWNWGYKQVLCNSDSMDSLLLIKNYDIDFHLYNHHYGYSLSPLKGMRSLALSYSTRRQLLCRFSCQIRC</sequence>
<protein>
    <recommendedName>
        <fullName evidence="3">RNase H type-1 domain-containing protein</fullName>
    </recommendedName>
</protein>
<dbReference type="EMBL" id="CM009292">
    <property type="protein sequence ID" value="RQO87563.1"/>
    <property type="molecule type" value="Genomic_DNA"/>
</dbReference>
<organism evidence="1 2">
    <name type="scientific">Populus trichocarpa</name>
    <name type="common">Western balsam poplar</name>
    <name type="synonym">Populus balsamifera subsp. trichocarpa</name>
    <dbReference type="NCBI Taxonomy" id="3694"/>
    <lineage>
        <taxon>Eukaryota</taxon>
        <taxon>Viridiplantae</taxon>
        <taxon>Streptophyta</taxon>
        <taxon>Embryophyta</taxon>
        <taxon>Tracheophyta</taxon>
        <taxon>Spermatophyta</taxon>
        <taxon>Magnoliopsida</taxon>
        <taxon>eudicotyledons</taxon>
        <taxon>Gunneridae</taxon>
        <taxon>Pentapetalae</taxon>
        <taxon>rosids</taxon>
        <taxon>fabids</taxon>
        <taxon>Malpighiales</taxon>
        <taxon>Salicaceae</taxon>
        <taxon>Saliceae</taxon>
        <taxon>Populus</taxon>
    </lineage>
</organism>
<proteinExistence type="predicted"/>
<evidence type="ECO:0000313" key="2">
    <source>
        <dbReference type="Proteomes" id="UP000006729"/>
    </source>
</evidence>
<dbReference type="Gramene" id="Potri.003G011850.7.v4.1">
    <property type="protein sequence ID" value="Potri.003G011850.7.v4.1"/>
    <property type="gene ID" value="Potri.003G011850.v4.1"/>
</dbReference>
<reference evidence="1 2" key="1">
    <citation type="journal article" date="2006" name="Science">
        <title>The genome of black cottonwood, Populus trichocarpa (Torr. &amp; Gray).</title>
        <authorList>
            <person name="Tuskan G.A."/>
            <person name="Difazio S."/>
            <person name="Jansson S."/>
            <person name="Bohlmann J."/>
            <person name="Grigoriev I."/>
            <person name="Hellsten U."/>
            <person name="Putnam N."/>
            <person name="Ralph S."/>
            <person name="Rombauts S."/>
            <person name="Salamov A."/>
            <person name="Schein J."/>
            <person name="Sterck L."/>
            <person name="Aerts A."/>
            <person name="Bhalerao R.R."/>
            <person name="Bhalerao R.P."/>
            <person name="Blaudez D."/>
            <person name="Boerjan W."/>
            <person name="Brun A."/>
            <person name="Brunner A."/>
            <person name="Busov V."/>
            <person name="Campbell M."/>
            <person name="Carlson J."/>
            <person name="Chalot M."/>
            <person name="Chapman J."/>
            <person name="Chen G.L."/>
            <person name="Cooper D."/>
            <person name="Coutinho P.M."/>
            <person name="Couturier J."/>
            <person name="Covert S."/>
            <person name="Cronk Q."/>
            <person name="Cunningham R."/>
            <person name="Davis J."/>
            <person name="Degroeve S."/>
            <person name="Dejardin A."/>
            <person name="Depamphilis C."/>
            <person name="Detter J."/>
            <person name="Dirks B."/>
            <person name="Dubchak I."/>
            <person name="Duplessis S."/>
            <person name="Ehlting J."/>
            <person name="Ellis B."/>
            <person name="Gendler K."/>
            <person name="Goodstein D."/>
            <person name="Gribskov M."/>
            <person name="Grimwood J."/>
            <person name="Groover A."/>
            <person name="Gunter L."/>
            <person name="Hamberger B."/>
            <person name="Heinze B."/>
            <person name="Helariutta Y."/>
            <person name="Henrissat B."/>
            <person name="Holligan D."/>
            <person name="Holt R."/>
            <person name="Huang W."/>
            <person name="Islam-Faridi N."/>
            <person name="Jones S."/>
            <person name="Jones-Rhoades M."/>
            <person name="Jorgensen R."/>
            <person name="Joshi C."/>
            <person name="Kangasjarvi J."/>
            <person name="Karlsson J."/>
            <person name="Kelleher C."/>
            <person name="Kirkpatrick R."/>
            <person name="Kirst M."/>
            <person name="Kohler A."/>
            <person name="Kalluri U."/>
            <person name="Larimer F."/>
            <person name="Leebens-Mack J."/>
            <person name="Leple J.C."/>
            <person name="Locascio P."/>
            <person name="Lou Y."/>
            <person name="Lucas S."/>
            <person name="Martin F."/>
            <person name="Montanini B."/>
            <person name="Napoli C."/>
            <person name="Nelson D.R."/>
            <person name="Nelson C."/>
            <person name="Nieminen K."/>
            <person name="Nilsson O."/>
            <person name="Pereda V."/>
            <person name="Peter G."/>
            <person name="Philippe R."/>
            <person name="Pilate G."/>
            <person name="Poliakov A."/>
            <person name="Razumovskaya J."/>
            <person name="Richardson P."/>
            <person name="Rinaldi C."/>
            <person name="Ritland K."/>
            <person name="Rouze P."/>
            <person name="Ryaboy D."/>
            <person name="Schmutz J."/>
            <person name="Schrader J."/>
            <person name="Segerman B."/>
            <person name="Shin H."/>
            <person name="Siddiqui A."/>
            <person name="Sterky F."/>
            <person name="Terry A."/>
            <person name="Tsai C.J."/>
            <person name="Uberbacher E."/>
            <person name="Unneberg P."/>
            <person name="Vahala J."/>
            <person name="Wall K."/>
            <person name="Wessler S."/>
            <person name="Yang G."/>
            <person name="Yin T."/>
            <person name="Douglas C."/>
            <person name="Marra M."/>
            <person name="Sandberg G."/>
            <person name="Van de Peer Y."/>
            <person name="Rokhsar D."/>
        </authorList>
    </citation>
    <scope>NUCLEOTIDE SEQUENCE [LARGE SCALE GENOMIC DNA]</scope>
    <source>
        <strain evidence="2">cv. Nisqually</strain>
        <strain evidence="1">Nisqually-1</strain>
    </source>
</reference>
<dbReference type="EMBL" id="CM009292">
    <property type="protein sequence ID" value="RQO87564.1"/>
    <property type="molecule type" value="Genomic_DNA"/>
</dbReference>
<evidence type="ECO:0000313" key="1">
    <source>
        <dbReference type="EMBL" id="RQO87566.1"/>
    </source>
</evidence>
<dbReference type="SMR" id="A0A3N7EL63"/>
<dbReference type="AlphaFoldDB" id="A0A3N7EL63"/>
<accession>A0A3N7EL63</accession>
<dbReference type="EMBL" id="CM009292">
    <property type="protein sequence ID" value="RQO87566.1"/>
    <property type="molecule type" value="Genomic_DNA"/>
</dbReference>
<reference evidence="1" key="2">
    <citation type="submission" date="2017-07" db="EMBL/GenBank/DDBJ databases">
        <title>WGS assembly of Populus trichocarpa.</title>
        <authorList>
            <person name="Tuskan G."/>
            <person name="Difazio S."/>
            <person name="Jansson S."/>
            <person name="Bohlmann J."/>
            <person name="Grigoriev I."/>
            <person name="Hellsten U."/>
            <person name="Putnam N."/>
            <person name="Ralph S."/>
            <person name="Rombauts S."/>
            <person name="Salamov A."/>
            <person name="Schein J."/>
            <person name="Sterck L."/>
            <person name="Aerts A."/>
            <person name="Bhalerao R."/>
            <person name="Bhalerao R."/>
            <person name="Blaudez D."/>
            <person name="Boerjan W."/>
            <person name="Brun A."/>
            <person name="Brunner A."/>
            <person name="Busov V."/>
            <person name="Campbell M."/>
            <person name="Carlson J."/>
            <person name="Chalot M."/>
            <person name="Chapman J."/>
            <person name="Chen G."/>
            <person name="Cooper D."/>
            <person name="Coutinho P."/>
            <person name="Couturier J."/>
            <person name="Covert S."/>
            <person name="Cronk Q."/>
            <person name="Cunningham R."/>
            <person name="Davis J."/>
            <person name="Degroeve S."/>
            <person name="Dejardin A."/>
            <person name="Depamphilis C."/>
            <person name="Detter J."/>
            <person name="Dirks B."/>
            <person name="Dubchak I."/>
            <person name="Duplessis S."/>
            <person name="Ehlting J."/>
            <person name="Ellis B."/>
            <person name="Gendler K."/>
            <person name="Goodstein D."/>
            <person name="Gribskov M."/>
            <person name="Grimwood J."/>
            <person name="Groover A."/>
            <person name="Gunter L."/>
            <person name="Hamberger B."/>
            <person name="Heinze B."/>
            <person name="Helariutta Y."/>
            <person name="Henrissat B."/>
            <person name="Holligan D."/>
            <person name="Holt R."/>
            <person name="Huang W."/>
            <person name="Islam-Faridi N."/>
            <person name="Jones S."/>
            <person name="Jones-Rhoades M."/>
            <person name="Jorgensen R."/>
            <person name="Joshi C."/>
            <person name="Kangasjarvi J."/>
            <person name="Karlsson J."/>
            <person name="Kelleher C."/>
            <person name="Kirkpatrick R."/>
            <person name="Kirst M."/>
            <person name="Kohler A."/>
            <person name="Kalluri U."/>
            <person name="Larimer F."/>
            <person name="Leebens-Mack J."/>
            <person name="Leple J."/>
            <person name="Locascio P."/>
            <person name="Lou Y."/>
            <person name="Lucas S."/>
            <person name="Martin F."/>
            <person name="Montanini B."/>
            <person name="Napoli C."/>
            <person name="Nelson D."/>
            <person name="Nelson C."/>
            <person name="Nieminen K."/>
            <person name="Nilsson O."/>
            <person name="Pereda V."/>
            <person name="Peter G."/>
            <person name="Philippe R."/>
            <person name="Pilate G."/>
            <person name="Poliakov A."/>
            <person name="Razumovskaya J."/>
            <person name="Richardson P."/>
            <person name="Rinaldi C."/>
            <person name="Ritland K."/>
            <person name="Rouze P."/>
            <person name="Ryaboy D."/>
            <person name="Schmutz J."/>
            <person name="Schrader J."/>
            <person name="Segerman B."/>
            <person name="Shin H."/>
            <person name="Siddiqui A."/>
            <person name="Sterky F."/>
            <person name="Terry A."/>
            <person name="Tsai C."/>
            <person name="Uberbacher E."/>
            <person name="Unneberg P."/>
            <person name="Vahala J."/>
            <person name="Wall K."/>
            <person name="Wessler S."/>
            <person name="Yang G."/>
            <person name="Yin T."/>
            <person name="Douglas C."/>
            <person name="Marra M."/>
            <person name="Sandberg G."/>
            <person name="Van De Peer Y."/>
            <person name="Rokhsar D."/>
        </authorList>
    </citation>
    <scope>NUCLEOTIDE SEQUENCE</scope>
    <source>
        <strain evidence="1">Nisqually-1</strain>
    </source>
</reference>
<dbReference type="EMBL" id="CM009292">
    <property type="protein sequence ID" value="RQO87565.1"/>
    <property type="molecule type" value="Genomic_DNA"/>
</dbReference>
<name>A0A3N7EL63_POPTR</name>
<evidence type="ECO:0008006" key="3">
    <source>
        <dbReference type="Google" id="ProtNLM"/>
    </source>
</evidence>
<keyword evidence="2" id="KW-1185">Reference proteome</keyword>
<dbReference type="Proteomes" id="UP000006729">
    <property type="component" value="Chromosome 3"/>
</dbReference>
<dbReference type="InParanoid" id="A0A3N7EL63"/>